<dbReference type="CDD" id="cd03784">
    <property type="entry name" value="GT1_Gtf-like"/>
    <property type="match status" value="2"/>
</dbReference>
<dbReference type="EMBL" id="NMUH01003159">
    <property type="protein sequence ID" value="MQM04125.1"/>
    <property type="molecule type" value="Genomic_DNA"/>
</dbReference>
<evidence type="ECO:0000256" key="1">
    <source>
        <dbReference type="ARBA" id="ARBA00009995"/>
    </source>
</evidence>
<protein>
    <recommendedName>
        <fullName evidence="3">Glycosyltransferase N-terminal domain-containing protein</fullName>
    </recommendedName>
</protein>
<dbReference type="Gene3D" id="3.40.50.2000">
    <property type="entry name" value="Glycogen Phosphorylase B"/>
    <property type="match status" value="4"/>
</dbReference>
<accession>A0A843WHQ0</accession>
<dbReference type="Proteomes" id="UP000652761">
    <property type="component" value="Unassembled WGS sequence"/>
</dbReference>
<dbReference type="AlphaFoldDB" id="A0A843WHQ0"/>
<feature type="domain" description="Glycosyltransferase N-terminal" evidence="3">
    <location>
        <begin position="11"/>
        <end position="245"/>
    </location>
</feature>
<gene>
    <name evidence="4" type="ORF">Taro_036918</name>
</gene>
<sequence>MGSAEEAKLHFVLVPLMAQGHMIPAVDFARLLAERGVLVSLITTPVNLARIKPIVERVEESGLPLRFVPLQFPCEEAGLPAGAENVDLITDPESLKNFFAASEMLREPLLLHLRRNPPLPCCIVSDFSYPWTRHVARDLGVPRFDFYSMCCFTLLCAHNLDRHKAYESVDDATPVAVPDLPLRVEVTRPQAPGFLPGLKQLNDDISEAEITSHGVVVNNFAALEPDYIEEYEKAKGKKVWSIGPVSLRNKHAMDKAARGDKAAIGEEKCLSWLDSMQPQSVLYISFGSLIKSSLSQVVEIALGLEATGRPFIWSVKAGLQQAEVEQWIAEGFEERTKERGLIIRGWAPQMTILSHPAVGGFLTHCGWNSTLEAITAGVPMLTWPGFADQFLNERFIVQVLRVGVEVGVKDPLWSGKEMRVVVIRREEVEKAVNRLMEAGEEGEERRRRARELGKMAREAMEVGGSSHESLTRLIDEMMLLVEKKDVHAKGIARKAMEVGGSSHESLTRLIDEMMLLVEKKNVSPSPTLTCAKRSSSAPAELAAAMASWNSDTTASPHFVLIPLMAQGHMIPMVDMARLFAARGVLASVITTPVNASRFRATVDLAADAGLPIRLVELPFPCQEAGLPDGCENLDTLPSKELIVNFFSATAMLRPAAEQYLSTLQPPASCIVSDMGLPWTSKTAQHLGFMSAVADDEPIQVPGIPHRVEITRAQHPSNFGNNSSMQGLRDEILESEAASFGVVVNSFQELEHGYDQLYAETMGKKIWTIGPMALRDNTTMSSGKVDRGNKASIDENLCLGWLDDKAPRSVVYVSFGSLGLVTTQQLVEIGLGLEVSNHPFIWVIRAGEKAAEVDQWLSEGFEERTRGRCLIIKGWAPQLLILSHPAIGGFFTHCGWNSTLECISAGLPMITWPMFADQFLNEKLVLDVVKTGVGLGVKTPSAWQVEEKSGVLLVKKEEVQKAIETLMDPGEEGEERRNRARELGEKARRAMDEGGSSYNNMTSLIQDVMNYSKRV</sequence>
<reference evidence="4" key="1">
    <citation type="submission" date="2017-07" db="EMBL/GenBank/DDBJ databases">
        <title>Taro Niue Genome Assembly and Annotation.</title>
        <authorList>
            <person name="Atibalentja N."/>
            <person name="Keating K."/>
            <person name="Fields C.J."/>
        </authorList>
    </citation>
    <scope>NUCLEOTIDE SEQUENCE</scope>
    <source>
        <strain evidence="4">Niue_2</strain>
        <tissue evidence="4">Leaf</tissue>
    </source>
</reference>
<dbReference type="PROSITE" id="PS00375">
    <property type="entry name" value="UDPGT"/>
    <property type="match status" value="1"/>
</dbReference>
<name>A0A843WHQ0_COLES</name>
<dbReference type="OrthoDB" id="5835829at2759"/>
<keyword evidence="5" id="KW-1185">Reference proteome</keyword>
<dbReference type="InterPro" id="IPR002213">
    <property type="entry name" value="UDP_glucos_trans"/>
</dbReference>
<dbReference type="PANTHER" id="PTHR48047:SF182">
    <property type="entry name" value="GLYCOSYLTRANSFERASE"/>
    <property type="match status" value="1"/>
</dbReference>
<dbReference type="GO" id="GO:0035251">
    <property type="term" value="F:UDP-glucosyltransferase activity"/>
    <property type="evidence" value="ECO:0007669"/>
    <property type="project" value="TreeGrafter"/>
</dbReference>
<evidence type="ECO:0000256" key="2">
    <source>
        <dbReference type="ARBA" id="ARBA00022679"/>
    </source>
</evidence>
<evidence type="ECO:0000313" key="5">
    <source>
        <dbReference type="Proteomes" id="UP000652761"/>
    </source>
</evidence>
<dbReference type="SUPFAM" id="SSF53756">
    <property type="entry name" value="UDP-Glycosyltransferase/glycogen phosphorylase"/>
    <property type="match status" value="2"/>
</dbReference>
<evidence type="ECO:0000259" key="3">
    <source>
        <dbReference type="Pfam" id="PF26168"/>
    </source>
</evidence>
<dbReference type="PANTHER" id="PTHR48047">
    <property type="entry name" value="GLYCOSYLTRANSFERASE"/>
    <property type="match status" value="1"/>
</dbReference>
<dbReference type="FunFam" id="3.40.50.2000:FF:000047">
    <property type="entry name" value="Glycosyltransferase"/>
    <property type="match status" value="2"/>
</dbReference>
<proteinExistence type="inferred from homology"/>
<keyword evidence="2" id="KW-0808">Transferase</keyword>
<evidence type="ECO:0000313" key="4">
    <source>
        <dbReference type="EMBL" id="MQM04125.1"/>
    </source>
</evidence>
<dbReference type="Pfam" id="PF00201">
    <property type="entry name" value="UDPGT"/>
    <property type="match status" value="2"/>
</dbReference>
<comment type="similarity">
    <text evidence="1">Belongs to the UDP-glycosyltransferase family.</text>
</comment>
<comment type="caution">
    <text evidence="4">The sequence shown here is derived from an EMBL/GenBank/DDBJ whole genome shotgun (WGS) entry which is preliminary data.</text>
</comment>
<dbReference type="InterPro" id="IPR058980">
    <property type="entry name" value="Glyco_transf_N"/>
</dbReference>
<organism evidence="4 5">
    <name type="scientific">Colocasia esculenta</name>
    <name type="common">Wild taro</name>
    <name type="synonym">Arum esculentum</name>
    <dbReference type="NCBI Taxonomy" id="4460"/>
    <lineage>
        <taxon>Eukaryota</taxon>
        <taxon>Viridiplantae</taxon>
        <taxon>Streptophyta</taxon>
        <taxon>Embryophyta</taxon>
        <taxon>Tracheophyta</taxon>
        <taxon>Spermatophyta</taxon>
        <taxon>Magnoliopsida</taxon>
        <taxon>Liliopsida</taxon>
        <taxon>Araceae</taxon>
        <taxon>Aroideae</taxon>
        <taxon>Colocasieae</taxon>
        <taxon>Colocasia</taxon>
    </lineage>
</organism>
<dbReference type="Pfam" id="PF26168">
    <property type="entry name" value="Glyco_transf_N"/>
    <property type="match status" value="1"/>
</dbReference>
<dbReference type="InterPro" id="IPR035595">
    <property type="entry name" value="UDP_glycos_trans_CS"/>
</dbReference>